<evidence type="ECO:0000256" key="3">
    <source>
        <dbReference type="ARBA" id="ARBA00022603"/>
    </source>
</evidence>
<dbReference type="PANTHER" id="PTHR11265:SF0">
    <property type="entry name" value="12S RRNA N4-METHYLCYTIDINE METHYLTRANSFERASE"/>
    <property type="match status" value="1"/>
</dbReference>
<dbReference type="STRING" id="1802158.A2827_01990"/>
<dbReference type="InterPro" id="IPR002903">
    <property type="entry name" value="RsmH"/>
</dbReference>
<comment type="subcellular location">
    <subcellularLocation>
        <location evidence="6">Cytoplasm</location>
    </subcellularLocation>
</comment>
<name>A0A1G2H8J6_9BACT</name>
<evidence type="ECO:0000313" key="8">
    <source>
        <dbReference type="Proteomes" id="UP000177932"/>
    </source>
</evidence>
<comment type="caution">
    <text evidence="7">The sequence shown here is derived from an EMBL/GenBank/DDBJ whole genome shotgun (WGS) entry which is preliminary data.</text>
</comment>
<dbReference type="InterPro" id="IPR023397">
    <property type="entry name" value="SAM-dep_MeTrfase_MraW_recog"/>
</dbReference>
<comment type="similarity">
    <text evidence="1 6">Belongs to the methyltransferase superfamily. RsmH family.</text>
</comment>
<keyword evidence="2 6" id="KW-0698">rRNA processing</keyword>
<dbReference type="PIRSF" id="PIRSF004486">
    <property type="entry name" value="MraW"/>
    <property type="match status" value="1"/>
</dbReference>
<dbReference type="CDD" id="cd02440">
    <property type="entry name" value="AdoMet_MTases"/>
    <property type="match status" value="1"/>
</dbReference>
<dbReference type="GO" id="GO:0071424">
    <property type="term" value="F:rRNA (cytosine-N4-)-methyltransferase activity"/>
    <property type="evidence" value="ECO:0007669"/>
    <property type="project" value="UniProtKB-UniRule"/>
</dbReference>
<dbReference type="Proteomes" id="UP000177932">
    <property type="component" value="Unassembled WGS sequence"/>
</dbReference>
<dbReference type="EMBL" id="MHOD01000003">
    <property type="protein sequence ID" value="OGZ58581.1"/>
    <property type="molecule type" value="Genomic_DNA"/>
</dbReference>
<dbReference type="GO" id="GO:0005737">
    <property type="term" value="C:cytoplasm"/>
    <property type="evidence" value="ECO:0007669"/>
    <property type="project" value="UniProtKB-SubCell"/>
</dbReference>
<dbReference type="NCBIfam" id="TIGR00006">
    <property type="entry name" value="16S rRNA (cytosine(1402)-N(4))-methyltransferase RsmH"/>
    <property type="match status" value="1"/>
</dbReference>
<reference evidence="7 8" key="1">
    <citation type="journal article" date="2016" name="Nat. Commun.">
        <title>Thousands of microbial genomes shed light on interconnected biogeochemical processes in an aquifer system.</title>
        <authorList>
            <person name="Anantharaman K."/>
            <person name="Brown C.T."/>
            <person name="Hug L.A."/>
            <person name="Sharon I."/>
            <person name="Castelle C.J."/>
            <person name="Probst A.J."/>
            <person name="Thomas B.C."/>
            <person name="Singh A."/>
            <person name="Wilkins M.J."/>
            <person name="Karaoz U."/>
            <person name="Brodie E.L."/>
            <person name="Williams K.H."/>
            <person name="Hubbard S.S."/>
            <person name="Banfield J.F."/>
        </authorList>
    </citation>
    <scope>NUCLEOTIDE SEQUENCE [LARGE SCALE GENOMIC DNA]</scope>
</reference>
<comment type="function">
    <text evidence="6">Specifically methylates the N4 position of cytidine in position 1402 (C1402) of 16S rRNA.</text>
</comment>
<dbReference type="PANTHER" id="PTHR11265">
    <property type="entry name" value="S-ADENOSYL-METHYLTRANSFERASE MRAW"/>
    <property type="match status" value="1"/>
</dbReference>
<feature type="binding site" evidence="6">
    <location>
        <begin position="35"/>
        <end position="37"/>
    </location>
    <ligand>
        <name>S-adenosyl-L-methionine</name>
        <dbReference type="ChEBI" id="CHEBI:59789"/>
    </ligand>
</feature>
<feature type="binding site" evidence="6">
    <location>
        <position position="105"/>
    </location>
    <ligand>
        <name>S-adenosyl-L-methionine</name>
        <dbReference type="ChEBI" id="CHEBI:59789"/>
    </ligand>
</feature>
<evidence type="ECO:0000256" key="2">
    <source>
        <dbReference type="ARBA" id="ARBA00022552"/>
    </source>
</evidence>
<dbReference type="HAMAP" id="MF_01007">
    <property type="entry name" value="16SrRNA_methyltr_H"/>
    <property type="match status" value="1"/>
</dbReference>
<organism evidence="7 8">
    <name type="scientific">Candidatus Spechtbacteria bacterium RIFCSPHIGHO2_01_FULL_43_30</name>
    <dbReference type="NCBI Taxonomy" id="1802158"/>
    <lineage>
        <taxon>Bacteria</taxon>
        <taxon>Candidatus Spechtiibacteriota</taxon>
    </lineage>
</organism>
<keyword evidence="5 6" id="KW-0949">S-adenosyl-L-methionine</keyword>
<comment type="catalytic activity">
    <reaction evidence="6">
        <text>cytidine(1402) in 16S rRNA + S-adenosyl-L-methionine = N(4)-methylcytidine(1402) in 16S rRNA + S-adenosyl-L-homocysteine + H(+)</text>
        <dbReference type="Rhea" id="RHEA:42928"/>
        <dbReference type="Rhea" id="RHEA-COMP:10286"/>
        <dbReference type="Rhea" id="RHEA-COMP:10287"/>
        <dbReference type="ChEBI" id="CHEBI:15378"/>
        <dbReference type="ChEBI" id="CHEBI:57856"/>
        <dbReference type="ChEBI" id="CHEBI:59789"/>
        <dbReference type="ChEBI" id="CHEBI:74506"/>
        <dbReference type="ChEBI" id="CHEBI:82748"/>
        <dbReference type="EC" id="2.1.1.199"/>
    </reaction>
</comment>
<feature type="binding site" evidence="6">
    <location>
        <position position="84"/>
    </location>
    <ligand>
        <name>S-adenosyl-L-methionine</name>
        <dbReference type="ChEBI" id="CHEBI:59789"/>
    </ligand>
</feature>
<dbReference type="GO" id="GO:0070475">
    <property type="term" value="P:rRNA base methylation"/>
    <property type="evidence" value="ECO:0007669"/>
    <property type="project" value="UniProtKB-UniRule"/>
</dbReference>
<keyword evidence="4 6" id="KW-0808">Transferase</keyword>
<dbReference type="Gene3D" id="1.10.150.170">
    <property type="entry name" value="Putative methyltransferase TM0872, insert domain"/>
    <property type="match status" value="1"/>
</dbReference>
<protein>
    <recommendedName>
        <fullName evidence="6">Ribosomal RNA small subunit methyltransferase H</fullName>
        <ecNumber evidence="6">2.1.1.199</ecNumber>
    </recommendedName>
    <alternativeName>
        <fullName evidence="6">16S rRNA m(4)C1402 methyltransferase</fullName>
    </alternativeName>
    <alternativeName>
        <fullName evidence="6">rRNA (cytosine-N(4)-)-methyltransferase RsmH</fullName>
    </alternativeName>
</protein>
<keyword evidence="6" id="KW-0963">Cytoplasm</keyword>
<keyword evidence="3 6" id="KW-0489">Methyltransferase</keyword>
<dbReference type="Pfam" id="PF01795">
    <property type="entry name" value="Methyltransf_5"/>
    <property type="match status" value="1"/>
</dbReference>
<dbReference type="SUPFAM" id="SSF81799">
    <property type="entry name" value="Putative methyltransferase TM0872, insert domain"/>
    <property type="match status" value="1"/>
</dbReference>
<dbReference type="AlphaFoldDB" id="A0A1G2H8J6"/>
<accession>A0A1G2H8J6</accession>
<feature type="binding site" evidence="6">
    <location>
        <position position="112"/>
    </location>
    <ligand>
        <name>S-adenosyl-L-methionine</name>
        <dbReference type="ChEBI" id="CHEBI:59789"/>
    </ligand>
</feature>
<evidence type="ECO:0000256" key="6">
    <source>
        <dbReference type="HAMAP-Rule" id="MF_01007"/>
    </source>
</evidence>
<dbReference type="SUPFAM" id="SSF53335">
    <property type="entry name" value="S-adenosyl-L-methionine-dependent methyltransferases"/>
    <property type="match status" value="1"/>
</dbReference>
<dbReference type="Gene3D" id="3.40.50.150">
    <property type="entry name" value="Vaccinia Virus protein VP39"/>
    <property type="match status" value="1"/>
</dbReference>
<sequence length="318" mass="36068">MFNKIMHIPVLLNEILRYLDPKPGDNFIDCTVGEGGHALAILKMTAPNGKLIGIDRDADMVERLRARAKDMGVGERFIIHHGNFADIRKISEGYDFYKVNGALFDFGMSSWQIDESGMGFSFQNIEPLDMRYDRTKNTPTAANIINSWPEASLARIIYEFGEERYSRRIAKEIVMARKKEHITTTDELVRIIFRAVPRVRAGKPGIHFATRTFQAFRIAINMELENVEAGLEEAIYRVEIGGKVAAISFHSLEDRIVKNTFKKYSRPRELEGGVYFNRAEGGVVKIITKKPVKPAAEEIFENPRARSAKLRVSEKVSA</sequence>
<feature type="binding site" evidence="6">
    <location>
        <position position="55"/>
    </location>
    <ligand>
        <name>S-adenosyl-L-methionine</name>
        <dbReference type="ChEBI" id="CHEBI:59789"/>
    </ligand>
</feature>
<evidence type="ECO:0000256" key="1">
    <source>
        <dbReference type="ARBA" id="ARBA00010396"/>
    </source>
</evidence>
<proteinExistence type="inferred from homology"/>
<gene>
    <name evidence="6" type="primary">rsmH</name>
    <name evidence="7" type="ORF">A2827_01990</name>
</gene>
<evidence type="ECO:0000256" key="4">
    <source>
        <dbReference type="ARBA" id="ARBA00022679"/>
    </source>
</evidence>
<dbReference type="InterPro" id="IPR029063">
    <property type="entry name" value="SAM-dependent_MTases_sf"/>
</dbReference>
<evidence type="ECO:0000313" key="7">
    <source>
        <dbReference type="EMBL" id="OGZ58581.1"/>
    </source>
</evidence>
<evidence type="ECO:0000256" key="5">
    <source>
        <dbReference type="ARBA" id="ARBA00022691"/>
    </source>
</evidence>
<dbReference type="EC" id="2.1.1.199" evidence="6"/>